<comment type="caution">
    <text evidence="2">The sequence shown here is derived from an EMBL/GenBank/DDBJ whole genome shotgun (WGS) entry which is preliminary data.</text>
</comment>
<sequence>MRIDRTHQQRVVPTVRPAYRAATRYAFIRAHHEGAAALAALATGSGLGLLVLATSLLAA</sequence>
<gene>
    <name evidence="2" type="ORF">MRSR164_02505</name>
</gene>
<proteinExistence type="predicted"/>
<dbReference type="Proteomes" id="UP001349262">
    <property type="component" value="Unassembled WGS sequence"/>
</dbReference>
<protein>
    <submittedName>
        <fullName evidence="2">Uncharacterized protein</fullName>
    </submittedName>
</protein>
<keyword evidence="3" id="KW-1185">Reference proteome</keyword>
<keyword evidence="1" id="KW-0812">Transmembrane</keyword>
<evidence type="ECO:0000256" key="1">
    <source>
        <dbReference type="SAM" id="Phobius"/>
    </source>
</evidence>
<organism evidence="2 3">
    <name type="scientific">Methylobacterium radiotolerans</name>
    <dbReference type="NCBI Taxonomy" id="31998"/>
    <lineage>
        <taxon>Bacteria</taxon>
        <taxon>Pseudomonadati</taxon>
        <taxon>Pseudomonadota</taxon>
        <taxon>Alphaproteobacteria</taxon>
        <taxon>Hyphomicrobiales</taxon>
        <taxon>Methylobacteriaceae</taxon>
        <taxon>Methylobacterium</taxon>
    </lineage>
</organism>
<keyword evidence="1" id="KW-1133">Transmembrane helix</keyword>
<evidence type="ECO:0000313" key="2">
    <source>
        <dbReference type="EMBL" id="MEE7455723.1"/>
    </source>
</evidence>
<evidence type="ECO:0000313" key="3">
    <source>
        <dbReference type="Proteomes" id="UP001349262"/>
    </source>
</evidence>
<feature type="transmembrane region" description="Helical" evidence="1">
    <location>
        <begin position="34"/>
        <end position="58"/>
    </location>
</feature>
<reference evidence="2 3" key="1">
    <citation type="journal article" date="2012" name="Genet. Mol. Biol.">
        <title>Analysis of 16S rRNA and mxaF genes revealing insights into Methylobacterium niche-specific plant association.</title>
        <authorList>
            <person name="Dourado M.N."/>
            <person name="Andreote F.D."/>
            <person name="Dini-Andreote F."/>
            <person name="Conti R."/>
            <person name="Araujo J.M."/>
            <person name="Araujo W.L."/>
        </authorList>
    </citation>
    <scope>NUCLEOTIDE SEQUENCE [LARGE SCALE GENOMIC DNA]</scope>
    <source>
        <strain evidence="2 3">SR1.6/4</strain>
    </source>
</reference>
<name>A0ABU7T5A5_9HYPH</name>
<dbReference type="EMBL" id="MLBY01000002">
    <property type="protein sequence ID" value="MEE7455723.1"/>
    <property type="molecule type" value="Genomic_DNA"/>
</dbReference>
<accession>A0ABU7T5A5</accession>
<keyword evidence="1" id="KW-0472">Membrane</keyword>